<evidence type="ECO:0000313" key="2">
    <source>
        <dbReference type="EMBL" id="SHN21782.1"/>
    </source>
</evidence>
<keyword evidence="1" id="KW-0472">Membrane</keyword>
<feature type="transmembrane region" description="Helical" evidence="1">
    <location>
        <begin position="12"/>
        <end position="29"/>
    </location>
</feature>
<keyword evidence="1" id="KW-1133">Transmembrane helix</keyword>
<protein>
    <recommendedName>
        <fullName evidence="4">DUF4235 domain-containing protein</fullName>
    </recommendedName>
</protein>
<reference evidence="2 3" key="1">
    <citation type="submission" date="2016-11" db="EMBL/GenBank/DDBJ databases">
        <authorList>
            <person name="Jaros S."/>
            <person name="Januszkiewicz K."/>
            <person name="Wedrychowicz H."/>
        </authorList>
    </citation>
    <scope>NUCLEOTIDE SEQUENCE [LARGE SCALE GENOMIC DNA]</scope>
    <source>
        <strain evidence="2 3">CGMCC 1.6102</strain>
    </source>
</reference>
<keyword evidence="1" id="KW-0812">Transmembrane</keyword>
<keyword evidence="3" id="KW-1185">Reference proteome</keyword>
<evidence type="ECO:0008006" key="4">
    <source>
        <dbReference type="Google" id="ProtNLM"/>
    </source>
</evidence>
<evidence type="ECO:0000256" key="1">
    <source>
        <dbReference type="SAM" id="Phobius"/>
    </source>
</evidence>
<feature type="transmembrane region" description="Helical" evidence="1">
    <location>
        <begin position="55"/>
        <end position="73"/>
    </location>
</feature>
<dbReference type="RefSeq" id="WP_073095847.1">
    <property type="nucleotide sequence ID" value="NZ_FRCY01000011.1"/>
</dbReference>
<dbReference type="Pfam" id="PF14019">
    <property type="entry name" value="DUF4235"/>
    <property type="match status" value="1"/>
</dbReference>
<gene>
    <name evidence="2" type="ORF">SAMN04488057_11143</name>
</gene>
<dbReference type="InterPro" id="IPR025329">
    <property type="entry name" value="DUF4235"/>
</dbReference>
<dbReference type="AlphaFoldDB" id="A0A1M7PW56"/>
<name>A0A1M7PW56_9BACT</name>
<organism evidence="2 3">
    <name type="scientific">Cyclobacterium lianum</name>
    <dbReference type="NCBI Taxonomy" id="388280"/>
    <lineage>
        <taxon>Bacteria</taxon>
        <taxon>Pseudomonadati</taxon>
        <taxon>Bacteroidota</taxon>
        <taxon>Cytophagia</taxon>
        <taxon>Cytophagales</taxon>
        <taxon>Cyclobacteriaceae</taxon>
        <taxon>Cyclobacterium</taxon>
    </lineage>
</organism>
<dbReference type="Proteomes" id="UP000184513">
    <property type="component" value="Unassembled WGS sequence"/>
</dbReference>
<proteinExistence type="predicted"/>
<sequence length="87" mass="9699">MKKKDKKQLQELMIVGGTLLGTFLVRRALEKTWEKSTGKEAPKNPYEEGNSLKEVLAWTIATGLLVSVTKVFIRWGVTKGSHQALDA</sequence>
<evidence type="ECO:0000313" key="3">
    <source>
        <dbReference type="Proteomes" id="UP000184513"/>
    </source>
</evidence>
<dbReference type="EMBL" id="FRCY01000011">
    <property type="protein sequence ID" value="SHN21782.1"/>
    <property type="molecule type" value="Genomic_DNA"/>
</dbReference>
<accession>A0A1M7PW56</accession>
<dbReference type="OrthoDB" id="4954951at2"/>